<dbReference type="SUPFAM" id="SSF64376">
    <property type="entry name" value="YlxR-like"/>
    <property type="match status" value="1"/>
</dbReference>
<evidence type="ECO:0000259" key="1">
    <source>
        <dbReference type="Pfam" id="PF04296"/>
    </source>
</evidence>
<accession>K9VZ65</accession>
<dbReference type="KEGG" id="cep:Cri9333_1553"/>
<dbReference type="OrthoDB" id="426849at2"/>
<dbReference type="InterPro" id="IPR035931">
    <property type="entry name" value="YlxR-like_sf"/>
</dbReference>
<dbReference type="PATRIC" id="fig|1173022.3.peg.1678"/>
<dbReference type="RefSeq" id="WP_015202566.1">
    <property type="nucleotide sequence ID" value="NC_019753.1"/>
</dbReference>
<sequence>MEPNFRRCVSCRQAAPKVEFWRIVRVYPSQQVQLDQGMGRSAYLCRQTACLEAAKKKNRLGRSLKAPVPEHIYITLWQRLATS</sequence>
<dbReference type="EMBL" id="CP003620">
    <property type="protein sequence ID" value="AFZ12445.1"/>
    <property type="molecule type" value="Genomic_DNA"/>
</dbReference>
<evidence type="ECO:0000313" key="3">
    <source>
        <dbReference type="Proteomes" id="UP000010472"/>
    </source>
</evidence>
<evidence type="ECO:0000313" key="2">
    <source>
        <dbReference type="EMBL" id="AFZ12445.1"/>
    </source>
</evidence>
<proteinExistence type="predicted"/>
<dbReference type="eggNOG" id="COG2740">
    <property type="taxonomic scope" value="Bacteria"/>
</dbReference>
<dbReference type="InterPro" id="IPR037465">
    <property type="entry name" value="YlxR"/>
</dbReference>
<feature type="domain" description="YlxR" evidence="1">
    <location>
        <begin position="6"/>
        <end position="77"/>
    </location>
</feature>
<dbReference type="STRING" id="1173022.Cri9333_1553"/>
<keyword evidence="3" id="KW-1185">Reference proteome</keyword>
<dbReference type="PANTHER" id="PTHR34215:SF1">
    <property type="entry name" value="YLXR DOMAIN-CONTAINING PROTEIN"/>
    <property type="match status" value="1"/>
</dbReference>
<dbReference type="Pfam" id="PF04296">
    <property type="entry name" value="YlxR"/>
    <property type="match status" value="1"/>
</dbReference>
<dbReference type="Proteomes" id="UP000010472">
    <property type="component" value="Chromosome"/>
</dbReference>
<dbReference type="PANTHER" id="PTHR34215">
    <property type="entry name" value="BLL0784 PROTEIN"/>
    <property type="match status" value="1"/>
</dbReference>
<reference evidence="2 3" key="1">
    <citation type="submission" date="2012-06" db="EMBL/GenBank/DDBJ databases">
        <title>Finished chromosome of genome of Crinalium epipsammum PCC 9333.</title>
        <authorList>
            <consortium name="US DOE Joint Genome Institute"/>
            <person name="Gugger M."/>
            <person name="Coursin T."/>
            <person name="Rippka R."/>
            <person name="Tandeau De Marsac N."/>
            <person name="Huntemann M."/>
            <person name="Wei C.-L."/>
            <person name="Han J."/>
            <person name="Detter J.C."/>
            <person name="Han C."/>
            <person name="Tapia R."/>
            <person name="Davenport K."/>
            <person name="Daligault H."/>
            <person name="Erkkila T."/>
            <person name="Gu W."/>
            <person name="Munk A.C.C."/>
            <person name="Teshima H."/>
            <person name="Xu Y."/>
            <person name="Chain P."/>
            <person name="Chen A."/>
            <person name="Krypides N."/>
            <person name="Mavromatis K."/>
            <person name="Markowitz V."/>
            <person name="Szeto E."/>
            <person name="Ivanova N."/>
            <person name="Mikhailova N."/>
            <person name="Ovchinnikova G."/>
            <person name="Pagani I."/>
            <person name="Pati A."/>
            <person name="Goodwin L."/>
            <person name="Peters L."/>
            <person name="Pitluck S."/>
            <person name="Woyke T."/>
            <person name="Kerfeld C."/>
        </authorList>
    </citation>
    <scope>NUCLEOTIDE SEQUENCE [LARGE SCALE GENOMIC DNA]</scope>
    <source>
        <strain evidence="2 3">PCC 9333</strain>
    </source>
</reference>
<organism evidence="2 3">
    <name type="scientific">Crinalium epipsammum PCC 9333</name>
    <dbReference type="NCBI Taxonomy" id="1173022"/>
    <lineage>
        <taxon>Bacteria</taxon>
        <taxon>Bacillati</taxon>
        <taxon>Cyanobacteriota</taxon>
        <taxon>Cyanophyceae</taxon>
        <taxon>Gomontiellales</taxon>
        <taxon>Gomontiellaceae</taxon>
        <taxon>Crinalium</taxon>
    </lineage>
</organism>
<gene>
    <name evidence="2" type="ORF">Cri9333_1553</name>
</gene>
<dbReference type="InterPro" id="IPR007393">
    <property type="entry name" value="YlxR_dom"/>
</dbReference>
<dbReference type="HOGENOM" id="CLU_147970_2_0_3"/>
<protein>
    <recommendedName>
        <fullName evidence="1">YlxR domain-containing protein</fullName>
    </recommendedName>
</protein>
<dbReference type="Gene3D" id="3.30.1230.10">
    <property type="entry name" value="YlxR-like"/>
    <property type="match status" value="1"/>
</dbReference>
<name>K9VZ65_9CYAN</name>
<dbReference type="AlphaFoldDB" id="K9VZ65"/>